<accession>A0ABV0ZL35</accession>
<evidence type="ECO:0000313" key="1">
    <source>
        <dbReference type="EMBL" id="MEQ2306211.1"/>
    </source>
</evidence>
<comment type="caution">
    <text evidence="1">The sequence shown here is derived from an EMBL/GenBank/DDBJ whole genome shotgun (WGS) entry which is preliminary data.</text>
</comment>
<reference evidence="1 2" key="1">
    <citation type="submission" date="2021-06" db="EMBL/GenBank/DDBJ databases">
        <authorList>
            <person name="Palmer J.M."/>
        </authorList>
    </citation>
    <scope>NUCLEOTIDE SEQUENCE [LARGE SCALE GENOMIC DNA]</scope>
    <source>
        <strain evidence="1 2">AS_MEX2019</strain>
        <tissue evidence="1">Muscle</tissue>
    </source>
</reference>
<evidence type="ECO:0000313" key="2">
    <source>
        <dbReference type="Proteomes" id="UP001469553"/>
    </source>
</evidence>
<proteinExistence type="predicted"/>
<keyword evidence="2" id="KW-1185">Reference proteome</keyword>
<protein>
    <submittedName>
        <fullName evidence="1">Uncharacterized protein</fullName>
    </submittedName>
</protein>
<organism evidence="1 2">
    <name type="scientific">Ameca splendens</name>
    <dbReference type="NCBI Taxonomy" id="208324"/>
    <lineage>
        <taxon>Eukaryota</taxon>
        <taxon>Metazoa</taxon>
        <taxon>Chordata</taxon>
        <taxon>Craniata</taxon>
        <taxon>Vertebrata</taxon>
        <taxon>Euteleostomi</taxon>
        <taxon>Actinopterygii</taxon>
        <taxon>Neopterygii</taxon>
        <taxon>Teleostei</taxon>
        <taxon>Neoteleostei</taxon>
        <taxon>Acanthomorphata</taxon>
        <taxon>Ovalentaria</taxon>
        <taxon>Atherinomorphae</taxon>
        <taxon>Cyprinodontiformes</taxon>
        <taxon>Goodeidae</taxon>
        <taxon>Ameca</taxon>
    </lineage>
</organism>
<dbReference type="Proteomes" id="UP001469553">
    <property type="component" value="Unassembled WGS sequence"/>
</dbReference>
<gene>
    <name evidence="1" type="ORF">AMECASPLE_005821</name>
</gene>
<sequence length="128" mass="14394">MIKCNKPSDGSTASSAIFTSLALFSFNPLSSDFSLLHSFTDTAHLFQLETFPPTKAVPVVNKILNWFLRNTAKVPVGYAVYKEHCQIVVKRSVKSRTYKYLPVVLKQLTVFTNIATNRSCMPSFKQDL</sequence>
<name>A0ABV0ZL35_9TELE</name>
<dbReference type="EMBL" id="JAHRIP010066105">
    <property type="protein sequence ID" value="MEQ2306211.1"/>
    <property type="molecule type" value="Genomic_DNA"/>
</dbReference>